<dbReference type="NCBIfam" id="TIGR02937">
    <property type="entry name" value="sigma70-ECF"/>
    <property type="match status" value="1"/>
</dbReference>
<keyword evidence="4" id="KW-0804">Transcription</keyword>
<keyword evidence="2" id="KW-0731">Sigma factor</keyword>
<dbReference type="Proteomes" id="UP001229209">
    <property type="component" value="Unassembled WGS sequence"/>
</dbReference>
<dbReference type="Pfam" id="PF04545">
    <property type="entry name" value="Sigma70_r4"/>
    <property type="match status" value="1"/>
</dbReference>
<evidence type="ECO:0000259" key="5">
    <source>
        <dbReference type="PROSITE" id="PS00716"/>
    </source>
</evidence>
<comment type="caution">
    <text evidence="6">The sequence shown here is derived from an EMBL/GenBank/DDBJ whole genome shotgun (WGS) entry which is preliminary data.</text>
</comment>
<dbReference type="InterPro" id="IPR013324">
    <property type="entry name" value="RNA_pol_sigma_r3/r4-like"/>
</dbReference>
<dbReference type="CDD" id="cd06171">
    <property type="entry name" value="Sigma70_r4"/>
    <property type="match status" value="1"/>
</dbReference>
<reference evidence="6 7" key="1">
    <citation type="submission" date="2023-07" db="EMBL/GenBank/DDBJ databases">
        <title>Genomic Encyclopedia of Type Strains, Phase IV (KMG-IV): sequencing the most valuable type-strain genomes for metagenomic binning, comparative biology and taxonomic classification.</title>
        <authorList>
            <person name="Goeker M."/>
        </authorList>
    </citation>
    <scope>NUCLEOTIDE SEQUENCE [LARGE SCALE GENOMIC DNA]</scope>
    <source>
        <strain evidence="6 7">DSM 25924</strain>
    </source>
</reference>
<sequence length="126" mass="15083">MTTYTPEQEVAWIRKIIRHALLNEQRRYRRWDREKLVLNSPTGEEESLETIDTLGDESAIHFMVDLEWDMYLQTLSPKEQFIIRGLYWKNHTQSEVAQKLGISQSRVSQIHQVALQKLREMLERDL</sequence>
<dbReference type="PROSITE" id="PS00716">
    <property type="entry name" value="SIGMA70_2"/>
    <property type="match status" value="1"/>
</dbReference>
<dbReference type="SUPFAM" id="SSF88659">
    <property type="entry name" value="Sigma3 and sigma4 domains of RNA polymerase sigma factors"/>
    <property type="match status" value="1"/>
</dbReference>
<gene>
    <name evidence="6" type="ORF">J2S04_002907</name>
</gene>
<dbReference type="PANTHER" id="PTHR30385">
    <property type="entry name" value="SIGMA FACTOR F FLAGELLAR"/>
    <property type="match status" value="1"/>
</dbReference>
<organism evidence="6 7">
    <name type="scientific">Alicyclobacillus tolerans</name>
    <dbReference type="NCBI Taxonomy" id="90970"/>
    <lineage>
        <taxon>Bacteria</taxon>
        <taxon>Bacillati</taxon>
        <taxon>Bacillota</taxon>
        <taxon>Bacilli</taxon>
        <taxon>Bacillales</taxon>
        <taxon>Alicyclobacillaceae</taxon>
        <taxon>Alicyclobacillus</taxon>
    </lineage>
</organism>
<dbReference type="InterPro" id="IPR007630">
    <property type="entry name" value="RNA_pol_sigma70_r4"/>
</dbReference>
<evidence type="ECO:0000256" key="1">
    <source>
        <dbReference type="ARBA" id="ARBA00023015"/>
    </source>
</evidence>
<evidence type="ECO:0000256" key="2">
    <source>
        <dbReference type="ARBA" id="ARBA00023082"/>
    </source>
</evidence>
<evidence type="ECO:0000313" key="6">
    <source>
        <dbReference type="EMBL" id="MDP9729930.1"/>
    </source>
</evidence>
<accession>A0ABT9M069</accession>
<feature type="domain" description="RNA polymerase sigma-70" evidence="5">
    <location>
        <begin position="92"/>
        <end position="118"/>
    </location>
</feature>
<keyword evidence="7" id="KW-1185">Reference proteome</keyword>
<dbReference type="EMBL" id="JAURUO010000032">
    <property type="protein sequence ID" value="MDP9729930.1"/>
    <property type="molecule type" value="Genomic_DNA"/>
</dbReference>
<keyword evidence="1" id="KW-0805">Transcription regulation</keyword>
<evidence type="ECO:0000256" key="3">
    <source>
        <dbReference type="ARBA" id="ARBA00023125"/>
    </source>
</evidence>
<proteinExistence type="predicted"/>
<dbReference type="RefSeq" id="WP_203115776.1">
    <property type="nucleotide sequence ID" value="NZ_JAURUO010000032.1"/>
</dbReference>
<dbReference type="PANTHER" id="PTHR30385:SF4">
    <property type="entry name" value="RNA POLYMERASE SIGMA-E FACTOR"/>
    <property type="match status" value="1"/>
</dbReference>
<evidence type="ECO:0000256" key="4">
    <source>
        <dbReference type="ARBA" id="ARBA00023163"/>
    </source>
</evidence>
<name>A0ABT9M069_9BACL</name>
<keyword evidence="3" id="KW-0238">DNA-binding</keyword>
<dbReference type="PRINTS" id="PR00046">
    <property type="entry name" value="SIGMA70FCT"/>
</dbReference>
<evidence type="ECO:0000313" key="7">
    <source>
        <dbReference type="Proteomes" id="UP001229209"/>
    </source>
</evidence>
<dbReference type="InterPro" id="IPR000943">
    <property type="entry name" value="RNA_pol_sigma70"/>
</dbReference>
<dbReference type="InterPro" id="IPR014284">
    <property type="entry name" value="RNA_pol_sigma-70_dom"/>
</dbReference>
<protein>
    <submittedName>
        <fullName evidence="6">RNA polymerase sigma factor (Sigma-70 family)</fullName>
    </submittedName>
</protein>
<dbReference type="Gene3D" id="1.20.140.160">
    <property type="match status" value="1"/>
</dbReference>